<evidence type="ECO:0000256" key="1">
    <source>
        <dbReference type="SAM" id="MobiDB-lite"/>
    </source>
</evidence>
<dbReference type="Proteomes" id="UP001235939">
    <property type="component" value="Chromosome 09"/>
</dbReference>
<feature type="region of interest" description="Disordered" evidence="1">
    <location>
        <begin position="1"/>
        <end position="20"/>
    </location>
</feature>
<dbReference type="EMBL" id="CP092871">
    <property type="protein sequence ID" value="UYV72589.1"/>
    <property type="molecule type" value="Genomic_DNA"/>
</dbReference>
<accession>A0ABY6KV78</accession>
<proteinExistence type="predicted"/>
<evidence type="ECO:0000313" key="2">
    <source>
        <dbReference type="EMBL" id="UYV72589.1"/>
    </source>
</evidence>
<organism evidence="2 3">
    <name type="scientific">Cordylochernes scorpioides</name>
    <dbReference type="NCBI Taxonomy" id="51811"/>
    <lineage>
        <taxon>Eukaryota</taxon>
        <taxon>Metazoa</taxon>
        <taxon>Ecdysozoa</taxon>
        <taxon>Arthropoda</taxon>
        <taxon>Chelicerata</taxon>
        <taxon>Arachnida</taxon>
        <taxon>Pseudoscorpiones</taxon>
        <taxon>Cheliferoidea</taxon>
        <taxon>Chernetidae</taxon>
        <taxon>Cordylochernes</taxon>
    </lineage>
</organism>
<name>A0ABY6KV78_9ARAC</name>
<sequence>MLLGERSKVWPPRQQGPAARHHRSLYRELLFLSMVVLGRSSIDQLAFDIEFQRACAGLESPAHQAALLPADRPPTPAATFCRRFFRELELLV</sequence>
<keyword evidence="3" id="KW-1185">Reference proteome</keyword>
<evidence type="ECO:0000313" key="3">
    <source>
        <dbReference type="Proteomes" id="UP001235939"/>
    </source>
</evidence>
<reference evidence="2 3" key="1">
    <citation type="submission" date="2022-01" db="EMBL/GenBank/DDBJ databases">
        <title>A chromosomal length assembly of Cordylochernes scorpioides.</title>
        <authorList>
            <person name="Zeh D."/>
            <person name="Zeh J."/>
        </authorList>
    </citation>
    <scope>NUCLEOTIDE SEQUENCE [LARGE SCALE GENOMIC DNA]</scope>
    <source>
        <strain evidence="2">IN4F17</strain>
        <tissue evidence="2">Whole Body</tissue>
    </source>
</reference>
<protein>
    <submittedName>
        <fullName evidence="2">DENND4B</fullName>
    </submittedName>
</protein>
<gene>
    <name evidence="2" type="ORF">LAZ67_9003884</name>
</gene>